<dbReference type="AlphaFoldDB" id="A0A1X7LEV5"/>
<protein>
    <submittedName>
        <fullName evidence="6">dTDP-4-amino-4,6-dideoxygalactose transaminase</fullName>
    </submittedName>
</protein>
<gene>
    <name evidence="6" type="ORF">SAMN06275492_1586</name>
</gene>
<reference evidence="7" key="1">
    <citation type="submission" date="2017-04" db="EMBL/GenBank/DDBJ databases">
        <authorList>
            <person name="Varghese N."/>
            <person name="Submissions S."/>
        </authorList>
    </citation>
    <scope>NUCLEOTIDE SEQUENCE [LARGE SCALE GENOMIC DNA]</scope>
    <source>
        <strain evidence="7">USBA 82</strain>
    </source>
</reference>
<dbReference type="Gene3D" id="3.40.640.10">
    <property type="entry name" value="Type I PLP-dependent aspartate aminotransferase-like (Major domain)"/>
    <property type="match status" value="1"/>
</dbReference>
<evidence type="ECO:0000256" key="2">
    <source>
        <dbReference type="ARBA" id="ARBA00037999"/>
    </source>
</evidence>
<dbReference type="InterPro" id="IPR015421">
    <property type="entry name" value="PyrdxlP-dep_Trfase_major"/>
</dbReference>
<dbReference type="STRING" id="561720.SAMN06275492_1586"/>
<name>A0A1X7LEV5_9BACT</name>
<evidence type="ECO:0000256" key="1">
    <source>
        <dbReference type="ARBA" id="ARBA00022898"/>
    </source>
</evidence>
<comment type="similarity">
    <text evidence="2 5">Belongs to the DegT/DnrJ/EryC1 family.</text>
</comment>
<dbReference type="Pfam" id="PF01041">
    <property type="entry name" value="DegT_DnrJ_EryC1"/>
    <property type="match status" value="1"/>
</dbReference>
<dbReference type="RefSeq" id="WP_085545726.1">
    <property type="nucleotide sequence ID" value="NZ_FXBB01000058.1"/>
</dbReference>
<dbReference type="CDD" id="cd00616">
    <property type="entry name" value="AHBA_syn"/>
    <property type="match status" value="1"/>
</dbReference>
<dbReference type="FunFam" id="3.40.640.10:FF:000089">
    <property type="entry name" value="Aminotransferase, DegT/DnrJ/EryC1/StrS family"/>
    <property type="match status" value="1"/>
</dbReference>
<dbReference type="InterPro" id="IPR015424">
    <property type="entry name" value="PyrdxlP-dep_Trfase"/>
</dbReference>
<dbReference type="GO" id="GO:0030170">
    <property type="term" value="F:pyridoxal phosphate binding"/>
    <property type="evidence" value="ECO:0007669"/>
    <property type="project" value="UniProtKB-ARBA"/>
</dbReference>
<dbReference type="Proteomes" id="UP000193355">
    <property type="component" value="Unassembled WGS sequence"/>
</dbReference>
<dbReference type="GO" id="GO:0008483">
    <property type="term" value="F:transaminase activity"/>
    <property type="evidence" value="ECO:0007669"/>
    <property type="project" value="TreeGrafter"/>
</dbReference>
<evidence type="ECO:0000256" key="4">
    <source>
        <dbReference type="PIRSR" id="PIRSR000390-2"/>
    </source>
</evidence>
<dbReference type="InterPro" id="IPR015422">
    <property type="entry name" value="PyrdxlP-dep_Trfase_small"/>
</dbReference>
<evidence type="ECO:0000256" key="3">
    <source>
        <dbReference type="PIRSR" id="PIRSR000390-1"/>
    </source>
</evidence>
<keyword evidence="7" id="KW-1185">Reference proteome</keyword>
<dbReference type="OrthoDB" id="9810913at2"/>
<feature type="active site" description="Proton acceptor" evidence="3">
    <location>
        <position position="184"/>
    </location>
</feature>
<dbReference type="SUPFAM" id="SSF53383">
    <property type="entry name" value="PLP-dependent transferases"/>
    <property type="match status" value="1"/>
</dbReference>
<feature type="modified residue" description="N6-(pyridoxal phosphate)lysine" evidence="4">
    <location>
        <position position="184"/>
    </location>
</feature>
<dbReference type="EMBL" id="FXBB01000058">
    <property type="protein sequence ID" value="SMG51792.1"/>
    <property type="molecule type" value="Genomic_DNA"/>
</dbReference>
<organism evidence="6 7">
    <name type="scientific">Dethiosulfovibrio salsuginis</name>
    <dbReference type="NCBI Taxonomy" id="561720"/>
    <lineage>
        <taxon>Bacteria</taxon>
        <taxon>Thermotogati</taxon>
        <taxon>Synergistota</taxon>
        <taxon>Synergistia</taxon>
        <taxon>Synergistales</taxon>
        <taxon>Dethiosulfovibrionaceae</taxon>
        <taxon>Dethiosulfovibrio</taxon>
    </lineage>
</organism>
<accession>A0A1X7LEV5</accession>
<evidence type="ECO:0000313" key="6">
    <source>
        <dbReference type="EMBL" id="SMG51792.1"/>
    </source>
</evidence>
<dbReference type="GO" id="GO:0000271">
    <property type="term" value="P:polysaccharide biosynthetic process"/>
    <property type="evidence" value="ECO:0007669"/>
    <property type="project" value="TreeGrafter"/>
</dbReference>
<dbReference type="InterPro" id="IPR000653">
    <property type="entry name" value="DegT/StrS_aminotransferase"/>
</dbReference>
<dbReference type="Gene3D" id="3.90.1150.10">
    <property type="entry name" value="Aspartate Aminotransferase, domain 1"/>
    <property type="match status" value="1"/>
</dbReference>
<keyword evidence="1 4" id="KW-0663">Pyridoxal phosphate</keyword>
<proteinExistence type="inferred from homology"/>
<dbReference type="PANTHER" id="PTHR30244:SF36">
    <property type="entry name" value="3-OXO-GLUCOSE-6-PHOSPHATE:GLUTAMATE AMINOTRANSFERASE"/>
    <property type="match status" value="1"/>
</dbReference>
<evidence type="ECO:0000256" key="5">
    <source>
        <dbReference type="RuleBase" id="RU004508"/>
    </source>
</evidence>
<dbReference type="PANTHER" id="PTHR30244">
    <property type="entry name" value="TRANSAMINASE"/>
    <property type="match status" value="1"/>
</dbReference>
<sequence length="367" mass="40454">MIPSNKLAPLYERHKAEYDSAAIRAMESGWYILGQELSAFEAEFADYVGSSHCIGLNSGLDALILAIRALDIGPGDEVIVQANTYIATVLAITENRATPVFVEPDGYHGIDPDKLEQAITEKTKAIMAVHLYGLPCNMDSIVEIANRRNIPVIEDCAQSHGATWKGRKTGTFGTINCFSFFPTKNLGAFGDAGAIVTDDMGLADKVKTLRNYGSKKKYYNDVCGVNSRLDEIQAALLRVRLKYLDETLNERASIAEYYLSNIDSSVVTLPSIRPEASHVWHLFVVESQNRDDLQAHLEARGIQTQIHYPVPPHLSGAYGHLGYKVGDYPITEGLANSVLSLPLYNCMTDDEMREVCAAVNEFGGMRR</sequence>
<dbReference type="PIRSF" id="PIRSF000390">
    <property type="entry name" value="PLP_StrS"/>
    <property type="match status" value="1"/>
</dbReference>
<evidence type="ECO:0000313" key="7">
    <source>
        <dbReference type="Proteomes" id="UP000193355"/>
    </source>
</evidence>